<sequence length="182" mass="20437">MNEKLIELRHFIMKDAPELLAYKIRNRTFLQPLEPIRNEQHYTLEGTQLELASDNENQINGLSCIFGVFLKESGQLVGRIALTGISGGAFLNAYMGYAIDQAHNGQGFATIAVNYCVRHAFEQLGLHRIQAGVMPTNKASLRVLEKAGFREEGLAKHYLRINGRWEDHVLLAITQEDINSNG</sequence>
<evidence type="ECO:0000256" key="1">
    <source>
        <dbReference type="ARBA" id="ARBA00022679"/>
    </source>
</evidence>
<dbReference type="InterPro" id="IPR016181">
    <property type="entry name" value="Acyl_CoA_acyltransferase"/>
</dbReference>
<comment type="caution">
    <text evidence="5">The sequence shown here is derived from an EMBL/GenBank/DDBJ whole genome shotgun (WGS) entry which is preliminary data.</text>
</comment>
<dbReference type="Pfam" id="PF13302">
    <property type="entry name" value="Acetyltransf_3"/>
    <property type="match status" value="1"/>
</dbReference>
<name>A0ABR8MUL8_9BACL</name>
<proteinExistence type="inferred from homology"/>
<dbReference type="Gene3D" id="3.40.630.30">
    <property type="match status" value="1"/>
</dbReference>
<evidence type="ECO:0000313" key="6">
    <source>
        <dbReference type="Proteomes" id="UP000609346"/>
    </source>
</evidence>
<gene>
    <name evidence="5" type="ORF">H8B09_11015</name>
</gene>
<dbReference type="EMBL" id="JACXZA010000002">
    <property type="protein sequence ID" value="MBD3919285.1"/>
    <property type="molecule type" value="Genomic_DNA"/>
</dbReference>
<dbReference type="InterPro" id="IPR051531">
    <property type="entry name" value="N-acetyltransferase"/>
</dbReference>
<dbReference type="InterPro" id="IPR000182">
    <property type="entry name" value="GNAT_dom"/>
</dbReference>
<dbReference type="SUPFAM" id="SSF55729">
    <property type="entry name" value="Acyl-CoA N-acyltransferases (Nat)"/>
    <property type="match status" value="1"/>
</dbReference>
<dbReference type="PANTHER" id="PTHR43792">
    <property type="entry name" value="GNAT FAMILY, PUTATIVE (AFU_ORTHOLOGUE AFUA_3G00765)-RELATED-RELATED"/>
    <property type="match status" value="1"/>
</dbReference>
<accession>A0ABR8MUL8</accession>
<comment type="similarity">
    <text evidence="3">Belongs to the acetyltransferase family. RimJ subfamily.</text>
</comment>
<evidence type="ECO:0000259" key="4">
    <source>
        <dbReference type="PROSITE" id="PS51186"/>
    </source>
</evidence>
<dbReference type="Proteomes" id="UP000609346">
    <property type="component" value="Unassembled WGS sequence"/>
</dbReference>
<reference evidence="5 6" key="1">
    <citation type="submission" date="2020-09" db="EMBL/GenBank/DDBJ databases">
        <title>Paenibacillus sp. strain PR3 16S rRNA gene Genome sequencing and assembly.</title>
        <authorList>
            <person name="Kim J."/>
        </authorList>
    </citation>
    <scope>NUCLEOTIDE SEQUENCE [LARGE SCALE GENOMIC DNA]</scope>
    <source>
        <strain evidence="5 6">PR3</strain>
    </source>
</reference>
<keyword evidence="6" id="KW-1185">Reference proteome</keyword>
<organism evidence="5 6">
    <name type="scientific">Paenibacillus terricola</name>
    <dbReference type="NCBI Taxonomy" id="2763503"/>
    <lineage>
        <taxon>Bacteria</taxon>
        <taxon>Bacillati</taxon>
        <taxon>Bacillota</taxon>
        <taxon>Bacilli</taxon>
        <taxon>Bacillales</taxon>
        <taxon>Paenibacillaceae</taxon>
        <taxon>Paenibacillus</taxon>
    </lineage>
</organism>
<dbReference type="PROSITE" id="PS51186">
    <property type="entry name" value="GNAT"/>
    <property type="match status" value="1"/>
</dbReference>
<dbReference type="RefSeq" id="WP_191203542.1">
    <property type="nucleotide sequence ID" value="NZ_JACXZA010000002.1"/>
</dbReference>
<feature type="domain" description="N-acetyltransferase" evidence="4">
    <location>
        <begin position="6"/>
        <end position="176"/>
    </location>
</feature>
<protein>
    <submittedName>
        <fullName evidence="5">GNAT family N-acetyltransferase</fullName>
    </submittedName>
</protein>
<evidence type="ECO:0000313" key="5">
    <source>
        <dbReference type="EMBL" id="MBD3919285.1"/>
    </source>
</evidence>
<evidence type="ECO:0000256" key="3">
    <source>
        <dbReference type="ARBA" id="ARBA00038502"/>
    </source>
</evidence>
<dbReference type="PANTHER" id="PTHR43792:SF8">
    <property type="entry name" value="[RIBOSOMAL PROTEIN US5]-ALANINE N-ACETYLTRANSFERASE"/>
    <property type="match status" value="1"/>
</dbReference>
<keyword evidence="2" id="KW-0012">Acyltransferase</keyword>
<keyword evidence="1" id="KW-0808">Transferase</keyword>
<evidence type="ECO:0000256" key="2">
    <source>
        <dbReference type="ARBA" id="ARBA00023315"/>
    </source>
</evidence>